<reference evidence="2 3" key="1">
    <citation type="submission" date="2018-11" db="EMBL/GenBank/DDBJ databases">
        <title>Sequencing the genomes of 1000 actinobacteria strains.</title>
        <authorList>
            <person name="Klenk H.-P."/>
        </authorList>
    </citation>
    <scope>NUCLEOTIDE SEQUENCE [LARGE SCALE GENOMIC DNA]</scope>
    <source>
        <strain evidence="2 3">DSM 44348</strain>
    </source>
</reference>
<dbReference type="EMBL" id="RKHY01000001">
    <property type="protein sequence ID" value="ROS39127.1"/>
    <property type="molecule type" value="Genomic_DNA"/>
</dbReference>
<name>A0A3N2GR72_9PSEU</name>
<feature type="transmembrane region" description="Helical" evidence="1">
    <location>
        <begin position="43"/>
        <end position="70"/>
    </location>
</feature>
<dbReference type="Proteomes" id="UP000274843">
    <property type="component" value="Unassembled WGS sequence"/>
</dbReference>
<dbReference type="RefSeq" id="WP_123683277.1">
    <property type="nucleotide sequence ID" value="NZ_RKHY01000001.1"/>
</dbReference>
<evidence type="ECO:0000256" key="1">
    <source>
        <dbReference type="SAM" id="Phobius"/>
    </source>
</evidence>
<organism evidence="2 3">
    <name type="scientific">Amycolatopsis thermoflava</name>
    <dbReference type="NCBI Taxonomy" id="84480"/>
    <lineage>
        <taxon>Bacteria</taxon>
        <taxon>Bacillati</taxon>
        <taxon>Actinomycetota</taxon>
        <taxon>Actinomycetes</taxon>
        <taxon>Pseudonocardiales</taxon>
        <taxon>Pseudonocardiaceae</taxon>
        <taxon>Amycolatopsis</taxon>
        <taxon>Amycolatopsis methanolica group</taxon>
    </lineage>
</organism>
<evidence type="ECO:0000313" key="3">
    <source>
        <dbReference type="Proteomes" id="UP000274843"/>
    </source>
</evidence>
<proteinExistence type="predicted"/>
<keyword evidence="1" id="KW-0812">Transmembrane</keyword>
<dbReference type="AlphaFoldDB" id="A0A3N2GR72"/>
<keyword evidence="1" id="KW-0472">Membrane</keyword>
<protein>
    <submittedName>
        <fullName evidence="2">Uncharacterized protein</fullName>
    </submittedName>
</protein>
<evidence type="ECO:0000313" key="2">
    <source>
        <dbReference type="EMBL" id="ROS39127.1"/>
    </source>
</evidence>
<accession>A0A3N2GR72</accession>
<dbReference type="GeneID" id="301842857"/>
<gene>
    <name evidence="2" type="ORF">EDD35_1420</name>
</gene>
<feature type="transmembrane region" description="Helical" evidence="1">
    <location>
        <begin position="76"/>
        <end position="94"/>
    </location>
</feature>
<sequence>MGVRHYLRNERRLFASIGLGLRRRKALAPGAVAVGYSRAQRPLLVVFVGLTVVEGLLFALVGFGLVVHLVLAAVELYSLLMVVGLLCSIVVYPHSVSMDEVRVRYGVFLDVRVPVSAIAGVRARSEDHSGRRGFDLDGDTFTVALSWQTNVVLELSRPVAFTRPLGRRGEARVIKFYADDPQAAAAAIHHAMVRPRESSP</sequence>
<comment type="caution">
    <text evidence="2">The sequence shown here is derived from an EMBL/GenBank/DDBJ whole genome shotgun (WGS) entry which is preliminary data.</text>
</comment>
<keyword evidence="3" id="KW-1185">Reference proteome</keyword>
<keyword evidence="1" id="KW-1133">Transmembrane helix</keyword>